<dbReference type="Gene3D" id="3.20.20.70">
    <property type="entry name" value="Aldolase class I"/>
    <property type="match status" value="1"/>
</dbReference>
<dbReference type="OrthoDB" id="9802667at2"/>
<evidence type="ECO:0000256" key="5">
    <source>
        <dbReference type="ARBA" id="ARBA00023277"/>
    </source>
</evidence>
<dbReference type="PANTHER" id="PTHR30246">
    <property type="entry name" value="2-KETO-3-DEOXY-6-PHOSPHOGLUCONATE ALDOLASE"/>
    <property type="match status" value="1"/>
</dbReference>
<dbReference type="NCBIfam" id="TIGR01182">
    <property type="entry name" value="eda"/>
    <property type="match status" value="1"/>
</dbReference>
<dbReference type="AlphaFoldDB" id="A0A2V1N0J4"/>
<comment type="pathway">
    <text evidence="1">Carbohydrate acid metabolism.</text>
</comment>
<dbReference type="Pfam" id="PF01081">
    <property type="entry name" value="Aldolase"/>
    <property type="match status" value="1"/>
</dbReference>
<dbReference type="InterPro" id="IPR000887">
    <property type="entry name" value="Aldlse_KDPG_KHG"/>
</dbReference>
<evidence type="ECO:0000256" key="3">
    <source>
        <dbReference type="ARBA" id="ARBA00011233"/>
    </source>
</evidence>
<organism evidence="6 7">
    <name type="scientific">Levilactobacillus bambusae</name>
    <dbReference type="NCBI Taxonomy" id="2024736"/>
    <lineage>
        <taxon>Bacteria</taxon>
        <taxon>Bacillati</taxon>
        <taxon>Bacillota</taxon>
        <taxon>Bacilli</taxon>
        <taxon>Lactobacillales</taxon>
        <taxon>Lactobacillaceae</taxon>
        <taxon>Levilactobacillus</taxon>
    </lineage>
</organism>
<keyword evidence="5" id="KW-0119">Carbohydrate metabolism</keyword>
<dbReference type="SUPFAM" id="SSF51569">
    <property type="entry name" value="Aldolase"/>
    <property type="match status" value="1"/>
</dbReference>
<evidence type="ECO:0000256" key="4">
    <source>
        <dbReference type="ARBA" id="ARBA00023239"/>
    </source>
</evidence>
<sequence>MKRAELLQKLINVGIVSVVRADSPEKAMKIADAVIAGGVKGIELTYTVPHADTVIADLVKKYAGTDTVIGAGTVLESVSARLAIIAGAEFIVSPTFDAEVAKMCNLYQVPYIPGIFTPHEAQEALMAGSEVVKLFPGSMATPAAIKEYRGPFPYLNVMPSGGVNVDNLEAWFKAGATVVGAGGGLVGPAENDDFAGVTENAEAYMAALERAR</sequence>
<dbReference type="EMBL" id="QCXQ01000002">
    <property type="protein sequence ID" value="PWF99944.1"/>
    <property type="molecule type" value="Genomic_DNA"/>
</dbReference>
<dbReference type="RefSeq" id="WP_109249894.1">
    <property type="nucleotide sequence ID" value="NZ_QCXQ01000002.1"/>
</dbReference>
<dbReference type="InterPro" id="IPR013785">
    <property type="entry name" value="Aldolase_TIM"/>
</dbReference>
<dbReference type="Proteomes" id="UP000245080">
    <property type="component" value="Unassembled WGS sequence"/>
</dbReference>
<comment type="caution">
    <text evidence="6">The sequence shown here is derived from an EMBL/GenBank/DDBJ whole genome shotgun (WGS) entry which is preliminary data.</text>
</comment>
<dbReference type="GO" id="GO:0016829">
    <property type="term" value="F:lyase activity"/>
    <property type="evidence" value="ECO:0007669"/>
    <property type="project" value="UniProtKB-KW"/>
</dbReference>
<gene>
    <name evidence="6" type="ORF">DCM90_03070</name>
</gene>
<dbReference type="NCBIfam" id="NF005119">
    <property type="entry name" value="PRK06552.1"/>
    <property type="match status" value="1"/>
</dbReference>
<protein>
    <submittedName>
        <fullName evidence="6">Bifunctional 2-keto-4-hydroxyglutarate aldolase/2-keto-3-deoxy-6-phosphogluconate aldolase</fullName>
    </submittedName>
</protein>
<comment type="similarity">
    <text evidence="2">Belongs to the KHG/KDPG aldolase family.</text>
</comment>
<keyword evidence="4" id="KW-0456">Lyase</keyword>
<evidence type="ECO:0000256" key="2">
    <source>
        <dbReference type="ARBA" id="ARBA00006906"/>
    </source>
</evidence>
<name>A0A2V1N0J4_9LACO</name>
<comment type="subunit">
    <text evidence="3">Homotrimer.</text>
</comment>
<dbReference type="PANTHER" id="PTHR30246:SF1">
    <property type="entry name" value="2-DEHYDRO-3-DEOXY-6-PHOSPHOGALACTONATE ALDOLASE-RELATED"/>
    <property type="match status" value="1"/>
</dbReference>
<dbReference type="CDD" id="cd00452">
    <property type="entry name" value="KDPG_aldolase"/>
    <property type="match status" value="1"/>
</dbReference>
<proteinExistence type="inferred from homology"/>
<keyword evidence="7" id="KW-1185">Reference proteome</keyword>
<evidence type="ECO:0000256" key="1">
    <source>
        <dbReference type="ARBA" id="ARBA00004761"/>
    </source>
</evidence>
<evidence type="ECO:0000313" key="7">
    <source>
        <dbReference type="Proteomes" id="UP000245080"/>
    </source>
</evidence>
<accession>A0A2V1N0J4</accession>
<evidence type="ECO:0000313" key="6">
    <source>
        <dbReference type="EMBL" id="PWF99944.1"/>
    </source>
</evidence>
<reference evidence="6 7" key="1">
    <citation type="journal article" date="2018" name="Int. J. Syst. Evol. Microbiol.">
        <title>Lactobacillus bambusae sp. nov., isolated from a traditional fermented Ma-bamboo shoots of Taiwan.</title>
        <authorList>
            <person name="Wang L.-T."/>
        </authorList>
    </citation>
    <scope>NUCLEOTIDE SEQUENCE [LARGE SCALE GENOMIC DNA]</scope>
    <source>
        <strain evidence="6 7">BS-W1</strain>
    </source>
</reference>